<accession>A0A0E9WXX1</accession>
<sequence>MQSRELCSTVNRGPLRGVSENIQSDLEGDQGKGMNSGTEKIAACEHLFLGKGNTCLLSGVKLKLFT</sequence>
<evidence type="ECO:0000313" key="2">
    <source>
        <dbReference type="EMBL" id="JAH94460.1"/>
    </source>
</evidence>
<reference evidence="2" key="2">
    <citation type="journal article" date="2015" name="Fish Shellfish Immunol.">
        <title>Early steps in the European eel (Anguilla anguilla)-Vibrio vulnificus interaction in the gills: Role of the RtxA13 toxin.</title>
        <authorList>
            <person name="Callol A."/>
            <person name="Pajuelo D."/>
            <person name="Ebbesson L."/>
            <person name="Teles M."/>
            <person name="MacKenzie S."/>
            <person name="Amaro C."/>
        </authorList>
    </citation>
    <scope>NUCLEOTIDE SEQUENCE</scope>
</reference>
<organism evidence="2">
    <name type="scientific">Anguilla anguilla</name>
    <name type="common">European freshwater eel</name>
    <name type="synonym">Muraena anguilla</name>
    <dbReference type="NCBI Taxonomy" id="7936"/>
    <lineage>
        <taxon>Eukaryota</taxon>
        <taxon>Metazoa</taxon>
        <taxon>Chordata</taxon>
        <taxon>Craniata</taxon>
        <taxon>Vertebrata</taxon>
        <taxon>Euteleostomi</taxon>
        <taxon>Actinopterygii</taxon>
        <taxon>Neopterygii</taxon>
        <taxon>Teleostei</taxon>
        <taxon>Anguilliformes</taxon>
        <taxon>Anguillidae</taxon>
        <taxon>Anguilla</taxon>
    </lineage>
</organism>
<evidence type="ECO:0000256" key="1">
    <source>
        <dbReference type="SAM" id="MobiDB-lite"/>
    </source>
</evidence>
<protein>
    <submittedName>
        <fullName evidence="2">Uncharacterized protein</fullName>
    </submittedName>
</protein>
<proteinExistence type="predicted"/>
<dbReference type="EMBL" id="GBXM01014117">
    <property type="protein sequence ID" value="JAH94460.1"/>
    <property type="molecule type" value="Transcribed_RNA"/>
</dbReference>
<feature type="region of interest" description="Disordered" evidence="1">
    <location>
        <begin position="14"/>
        <end position="35"/>
    </location>
</feature>
<dbReference type="AlphaFoldDB" id="A0A0E9WXX1"/>
<reference evidence="2" key="1">
    <citation type="submission" date="2014-11" db="EMBL/GenBank/DDBJ databases">
        <authorList>
            <person name="Amaro Gonzalez C."/>
        </authorList>
    </citation>
    <scope>NUCLEOTIDE SEQUENCE</scope>
</reference>
<name>A0A0E9WXX1_ANGAN</name>